<feature type="compositionally biased region" description="Basic and acidic residues" evidence="1">
    <location>
        <begin position="286"/>
        <end position="295"/>
    </location>
</feature>
<organism evidence="4 5">
    <name type="scientific">Spodoptera littoralis</name>
    <name type="common">Egyptian cotton leafworm</name>
    <dbReference type="NCBI Taxonomy" id="7109"/>
    <lineage>
        <taxon>Eukaryota</taxon>
        <taxon>Metazoa</taxon>
        <taxon>Ecdysozoa</taxon>
        <taxon>Arthropoda</taxon>
        <taxon>Hexapoda</taxon>
        <taxon>Insecta</taxon>
        <taxon>Pterygota</taxon>
        <taxon>Neoptera</taxon>
        <taxon>Endopterygota</taxon>
        <taxon>Lepidoptera</taxon>
        <taxon>Glossata</taxon>
        <taxon>Ditrysia</taxon>
        <taxon>Noctuoidea</taxon>
        <taxon>Noctuidae</taxon>
        <taxon>Amphipyrinae</taxon>
        <taxon>Spodoptera</taxon>
    </lineage>
</organism>
<keyword evidence="5" id="KW-1185">Reference proteome</keyword>
<feature type="compositionally biased region" description="Polar residues" evidence="1">
    <location>
        <begin position="274"/>
        <end position="285"/>
    </location>
</feature>
<feature type="region of interest" description="Disordered" evidence="1">
    <location>
        <begin position="269"/>
        <end position="295"/>
    </location>
</feature>
<dbReference type="AlphaFoldDB" id="A0A9P0I6D8"/>
<evidence type="ECO:0000313" key="4">
    <source>
        <dbReference type="EMBL" id="CAH1642306.1"/>
    </source>
</evidence>
<keyword evidence="3" id="KW-0732">Signal</keyword>
<feature type="chain" id="PRO_5040173316" evidence="3">
    <location>
        <begin position="18"/>
        <end position="374"/>
    </location>
</feature>
<name>A0A9P0I6D8_SPOLI</name>
<evidence type="ECO:0000256" key="1">
    <source>
        <dbReference type="SAM" id="MobiDB-lite"/>
    </source>
</evidence>
<feature type="compositionally biased region" description="Low complexity" evidence="1">
    <location>
        <begin position="227"/>
        <end position="239"/>
    </location>
</feature>
<evidence type="ECO:0000313" key="5">
    <source>
        <dbReference type="Proteomes" id="UP001153321"/>
    </source>
</evidence>
<evidence type="ECO:0000256" key="2">
    <source>
        <dbReference type="SAM" id="Phobius"/>
    </source>
</evidence>
<sequence>MLICIHYFLVLITQIYAGIVKGPDSTLIITRVLSLTSNVETIGYHQWHHDYGIGNTSDLMPVVNGSKSTYQFYIEKFDNGSNVYCRHIDGGLTVNIKNNILFNCGMQPMKLFLVDDGYYEDKVDKISEYNDNSTFRFECVKHPYVSSTTISDVFVGWINPNTDKMSVLAKRRGDNIRVKLTLNKTYNSSMICCIYYTTRASSSHTQIQRYVTHKTRLIWKDNSEPQTTKSTTSTSTAKYTETDVESTERDQSFKEDDIKYLANRSNDSEDGLTLNGNKFKNNVNREQSDTHETKDSKSLILGVGSGVLLVLTIIVLAVVVLVKKHNSNSGRGSPRLDQKHVNVASPFYLNLLFREECNKEINKIEQEHYYEEIL</sequence>
<reference evidence="4" key="1">
    <citation type="submission" date="2022-02" db="EMBL/GenBank/DDBJ databases">
        <authorList>
            <person name="King R."/>
        </authorList>
    </citation>
    <scope>NUCLEOTIDE SEQUENCE</scope>
</reference>
<dbReference type="EMBL" id="LR824557">
    <property type="protein sequence ID" value="CAH1642306.1"/>
    <property type="molecule type" value="Genomic_DNA"/>
</dbReference>
<feature type="signal peptide" evidence="3">
    <location>
        <begin position="1"/>
        <end position="17"/>
    </location>
</feature>
<evidence type="ECO:0000256" key="3">
    <source>
        <dbReference type="SAM" id="SignalP"/>
    </source>
</evidence>
<accession>A0A9P0I6D8</accession>
<feature type="transmembrane region" description="Helical" evidence="2">
    <location>
        <begin position="299"/>
        <end position="322"/>
    </location>
</feature>
<protein>
    <submittedName>
        <fullName evidence="4">Uncharacterized protein</fullName>
    </submittedName>
</protein>
<feature type="region of interest" description="Disordered" evidence="1">
    <location>
        <begin position="222"/>
        <end position="251"/>
    </location>
</feature>
<keyword evidence="2" id="KW-1133">Transmembrane helix</keyword>
<keyword evidence="2" id="KW-0472">Membrane</keyword>
<keyword evidence="2" id="KW-0812">Transmembrane</keyword>
<dbReference type="Proteomes" id="UP001153321">
    <property type="component" value="Chromosome 26"/>
</dbReference>
<gene>
    <name evidence="4" type="ORF">SPLIT_LOCUS7662</name>
</gene>
<proteinExistence type="predicted"/>